<keyword evidence="1" id="KW-1133">Transmembrane helix</keyword>
<proteinExistence type="predicted"/>
<gene>
    <name evidence="2" type="ORF">HNP81_001029</name>
</gene>
<dbReference type="RefSeq" id="WP_182501784.1">
    <property type="nucleotide sequence ID" value="NZ_JACJHX010000002.1"/>
</dbReference>
<feature type="transmembrane region" description="Helical" evidence="1">
    <location>
        <begin position="53"/>
        <end position="72"/>
    </location>
</feature>
<keyword evidence="1" id="KW-0472">Membrane</keyword>
<evidence type="ECO:0000256" key="1">
    <source>
        <dbReference type="SAM" id="Phobius"/>
    </source>
</evidence>
<dbReference type="Proteomes" id="UP000626697">
    <property type="component" value="Unassembled WGS sequence"/>
</dbReference>
<feature type="transmembrane region" description="Helical" evidence="1">
    <location>
        <begin position="30"/>
        <end position="47"/>
    </location>
</feature>
<feature type="transmembrane region" description="Helical" evidence="1">
    <location>
        <begin position="6"/>
        <end position="23"/>
    </location>
</feature>
<evidence type="ECO:0000313" key="3">
    <source>
        <dbReference type="Proteomes" id="UP000626697"/>
    </source>
</evidence>
<keyword evidence="3" id="KW-1185">Reference proteome</keyword>
<accession>A0ABR6CM02</accession>
<keyword evidence="1" id="KW-0812">Transmembrane</keyword>
<protein>
    <submittedName>
        <fullName evidence="2">Ca2+/Na+ antiporter</fullName>
    </submittedName>
</protein>
<dbReference type="EMBL" id="JACJHX010000002">
    <property type="protein sequence ID" value="MBA9025746.1"/>
    <property type="molecule type" value="Genomic_DNA"/>
</dbReference>
<evidence type="ECO:0000313" key="2">
    <source>
        <dbReference type="EMBL" id="MBA9025746.1"/>
    </source>
</evidence>
<comment type="caution">
    <text evidence="2">The sequence shown here is derived from an EMBL/GenBank/DDBJ whole genome shotgun (WGS) entry which is preliminary data.</text>
</comment>
<name>A0ABR6CM02_9BACI</name>
<organism evidence="2 3">
    <name type="scientific">Peribacillus huizhouensis</name>
    <dbReference type="NCBI Taxonomy" id="1501239"/>
    <lineage>
        <taxon>Bacteria</taxon>
        <taxon>Bacillati</taxon>
        <taxon>Bacillota</taxon>
        <taxon>Bacilli</taxon>
        <taxon>Bacillales</taxon>
        <taxon>Bacillaceae</taxon>
        <taxon>Peribacillus</taxon>
    </lineage>
</organism>
<reference evidence="2 3" key="1">
    <citation type="submission" date="2020-08" db="EMBL/GenBank/DDBJ databases">
        <title>Genomic Encyclopedia of Type Strains, Phase IV (KMG-IV): sequencing the most valuable type-strain genomes for metagenomic binning, comparative biology and taxonomic classification.</title>
        <authorList>
            <person name="Goeker M."/>
        </authorList>
    </citation>
    <scope>NUCLEOTIDE SEQUENCE [LARGE SCALE GENOMIC DNA]</scope>
    <source>
        <strain evidence="2 3">DSM 105481</strain>
    </source>
</reference>
<sequence>MIILYTTMIAAVLLAFLLYMIPLRISRSKRTAIFIASVCIASVQIIANDRFSIWVLFGLQFLLAILVTYLMMNWLQSNENETKAAVLIEMNPLFSFDELQKRAKMSETVDEYYRSSVERVSLESAQLLETDPMVIQEDVRLEVVSSLDRIADSVHQTFDFEVDSSEFIDFTNRKIFDLHEASSELGKVRISDEEQVLEARKKIFENLEAQVAAAIEPKQDDNKEIDVAPNERLSHAFDDLEEMYLKKKHEGEQ</sequence>